<dbReference type="eggNOG" id="COG2010">
    <property type="taxonomic scope" value="Bacteria"/>
</dbReference>
<protein>
    <recommendedName>
        <fullName evidence="1">Cytochrome c-552/4 domain-containing protein</fullName>
    </recommendedName>
</protein>
<feature type="domain" description="Cytochrome c-552/4" evidence="1">
    <location>
        <begin position="56"/>
        <end position="104"/>
    </location>
</feature>
<gene>
    <name evidence="2" type="ORF">SPV1_04488</name>
</gene>
<dbReference type="AlphaFoldDB" id="Q0F393"/>
<comment type="caution">
    <text evidence="2">The sequence shown here is derived from an EMBL/GenBank/DDBJ whole genome shotgun (WGS) entry which is preliminary data.</text>
</comment>
<organism evidence="2 3">
    <name type="scientific">Mariprofundus ferrooxydans PV-1</name>
    <dbReference type="NCBI Taxonomy" id="314345"/>
    <lineage>
        <taxon>Bacteria</taxon>
        <taxon>Pseudomonadati</taxon>
        <taxon>Pseudomonadota</taxon>
        <taxon>Candidatius Mariprofundia</taxon>
        <taxon>Mariprofundales</taxon>
        <taxon>Mariprofundaceae</taxon>
        <taxon>Mariprofundus</taxon>
    </lineage>
</organism>
<name>Q0F393_9PROT</name>
<sequence>MKQKIVAAGMLVAGLLLMAASIDPGLPKGYWHKPAATAGSPPARWSELEANLHPEACGQCHEAQFDAWKDSLHAHAYSPGMIGQFPAMGYQKANGCLACHALLAEQAYPDDKSMRHSLKLRLKHDSGFDREADIDKATLPLRHAGVTCAACHVRGWQRFGPPPKGGSATGHLDAAAHGGFVATSAFERSGFCASCHQFPQSKAINGKPLENTLTEWKNSSFGEKGITCQQCHMPDRRHEFRGIHDPEMVRKGLDITLLRQADGVRLRMTSKWIGHAFPTYVTPEIIVRAEALNAAGKVLQNWQWKVGREVAYDRGWKELRDTRLMPGEKRDFTASPLPAATTRVHYRITVVPDKFYQGVYRRLLSADMTSQAQAHIKRAARRAAKGDYLLFDGFITI</sequence>
<reference evidence="2 3" key="1">
    <citation type="submission" date="2006-09" db="EMBL/GenBank/DDBJ databases">
        <authorList>
            <person name="Emerson D."/>
            <person name="Ferriera S."/>
            <person name="Johnson J."/>
            <person name="Kravitz S."/>
            <person name="Halpern A."/>
            <person name="Remington K."/>
            <person name="Beeson K."/>
            <person name="Tran B."/>
            <person name="Rogers Y.-H."/>
            <person name="Friedman R."/>
            <person name="Venter J.C."/>
        </authorList>
    </citation>
    <scope>NUCLEOTIDE SEQUENCE [LARGE SCALE GENOMIC DNA]</scope>
    <source>
        <strain evidence="2 3">PV-1</strain>
    </source>
</reference>
<dbReference type="STRING" id="314344.AL013_12020"/>
<dbReference type="InParanoid" id="Q0F393"/>
<dbReference type="EMBL" id="AATS01000001">
    <property type="protein sequence ID" value="EAU56048.1"/>
    <property type="molecule type" value="Genomic_DNA"/>
</dbReference>
<dbReference type="HOGENOM" id="CLU_051685_0_0_0"/>
<evidence type="ECO:0000313" key="2">
    <source>
        <dbReference type="EMBL" id="EAU56048.1"/>
    </source>
</evidence>
<dbReference type="InterPro" id="IPR023155">
    <property type="entry name" value="Cyt_c-552/4"/>
</dbReference>
<accession>Q0F393</accession>
<keyword evidence="3" id="KW-1185">Reference proteome</keyword>
<dbReference type="Gene3D" id="1.10.1130.10">
    <property type="entry name" value="Flavocytochrome C3, Chain A"/>
    <property type="match status" value="1"/>
</dbReference>
<evidence type="ECO:0000259" key="1">
    <source>
        <dbReference type="Pfam" id="PF13435"/>
    </source>
</evidence>
<dbReference type="OrthoDB" id="9814800at2"/>
<dbReference type="InterPro" id="IPR036280">
    <property type="entry name" value="Multihaem_cyt_sf"/>
</dbReference>
<evidence type="ECO:0000313" key="3">
    <source>
        <dbReference type="Proteomes" id="UP000005297"/>
    </source>
</evidence>
<dbReference type="RefSeq" id="WP_009851193.1">
    <property type="nucleotide sequence ID" value="NZ_DS022295.1"/>
</dbReference>
<proteinExistence type="predicted"/>
<dbReference type="Pfam" id="PF13435">
    <property type="entry name" value="Cytochrome_C554"/>
    <property type="match status" value="1"/>
</dbReference>
<dbReference type="SUPFAM" id="SSF48695">
    <property type="entry name" value="Multiheme cytochromes"/>
    <property type="match status" value="1"/>
</dbReference>
<dbReference type="Proteomes" id="UP000005297">
    <property type="component" value="Unassembled WGS sequence"/>
</dbReference>